<dbReference type="AlphaFoldDB" id="A0A834IUV9"/>
<reference evidence="1" key="1">
    <citation type="submission" date="2020-08" db="EMBL/GenBank/DDBJ databases">
        <title>Genome sequencing and assembly of the red palm weevil Rhynchophorus ferrugineus.</title>
        <authorList>
            <person name="Dias G.B."/>
            <person name="Bergman C.M."/>
            <person name="Manee M."/>
        </authorList>
    </citation>
    <scope>NUCLEOTIDE SEQUENCE</scope>
    <source>
        <strain evidence="1">AA-2017</strain>
        <tissue evidence="1">Whole larva</tissue>
    </source>
</reference>
<evidence type="ECO:0000313" key="1">
    <source>
        <dbReference type="EMBL" id="KAF7284333.1"/>
    </source>
</evidence>
<dbReference type="PANTHER" id="PTHR46060:SF1">
    <property type="entry name" value="MARINER MOS1 TRANSPOSASE-LIKE PROTEIN"/>
    <property type="match status" value="1"/>
</dbReference>
<organism evidence="1 2">
    <name type="scientific">Rhynchophorus ferrugineus</name>
    <name type="common">Red palm weevil</name>
    <name type="synonym">Curculio ferrugineus</name>
    <dbReference type="NCBI Taxonomy" id="354439"/>
    <lineage>
        <taxon>Eukaryota</taxon>
        <taxon>Metazoa</taxon>
        <taxon>Ecdysozoa</taxon>
        <taxon>Arthropoda</taxon>
        <taxon>Hexapoda</taxon>
        <taxon>Insecta</taxon>
        <taxon>Pterygota</taxon>
        <taxon>Neoptera</taxon>
        <taxon>Endopterygota</taxon>
        <taxon>Coleoptera</taxon>
        <taxon>Polyphaga</taxon>
        <taxon>Cucujiformia</taxon>
        <taxon>Curculionidae</taxon>
        <taxon>Dryophthorinae</taxon>
        <taxon>Rhynchophorus</taxon>
    </lineage>
</organism>
<accession>A0A834IUV9</accession>
<evidence type="ECO:0008006" key="3">
    <source>
        <dbReference type="Google" id="ProtNLM"/>
    </source>
</evidence>
<gene>
    <name evidence="1" type="ORF">GWI33_022316</name>
</gene>
<dbReference type="Gene3D" id="3.30.420.10">
    <property type="entry name" value="Ribonuclease H-like superfamily/Ribonuclease H"/>
    <property type="match status" value="1"/>
</dbReference>
<dbReference type="PANTHER" id="PTHR46060">
    <property type="entry name" value="MARINER MOS1 TRANSPOSASE-LIKE PROTEIN"/>
    <property type="match status" value="1"/>
</dbReference>
<name>A0A834IUV9_RHYFE</name>
<sequence length="149" mass="17445">MSTEDGERSGRPKEVVTNENIKNIYKMILHNHKLKLNEIDTLKISTERVTSYHSRIFGAVFGDDDETWFHHYTLKSNRQSSEWTTHDEPAPKRGKTQQSAGKVIESVFWDAHGIIFIDYLEKGRIINSNYYIVLLDRLKDEVAEKWPHL</sequence>
<comment type="caution">
    <text evidence="1">The sequence shown here is derived from an EMBL/GenBank/DDBJ whole genome shotgun (WGS) entry which is preliminary data.</text>
</comment>
<dbReference type="OrthoDB" id="10606296at2759"/>
<dbReference type="InterPro" id="IPR036397">
    <property type="entry name" value="RNaseH_sf"/>
</dbReference>
<dbReference type="InterPro" id="IPR001888">
    <property type="entry name" value="Transposase_1"/>
</dbReference>
<proteinExistence type="predicted"/>
<dbReference type="EMBL" id="JAACXV010000079">
    <property type="protein sequence ID" value="KAF7284333.1"/>
    <property type="molecule type" value="Genomic_DNA"/>
</dbReference>
<dbReference type="InterPro" id="IPR052709">
    <property type="entry name" value="Transposase-MT_Hybrid"/>
</dbReference>
<protein>
    <recommendedName>
        <fullName evidence="3">Transposase</fullName>
    </recommendedName>
</protein>
<dbReference type="GO" id="GO:0003676">
    <property type="term" value="F:nucleic acid binding"/>
    <property type="evidence" value="ECO:0007669"/>
    <property type="project" value="InterPro"/>
</dbReference>
<keyword evidence="2" id="KW-1185">Reference proteome</keyword>
<dbReference type="Proteomes" id="UP000625711">
    <property type="component" value="Unassembled WGS sequence"/>
</dbReference>
<dbReference type="Pfam" id="PF01359">
    <property type="entry name" value="Transposase_1"/>
    <property type="match status" value="1"/>
</dbReference>
<evidence type="ECO:0000313" key="2">
    <source>
        <dbReference type="Proteomes" id="UP000625711"/>
    </source>
</evidence>